<dbReference type="Proteomes" id="UP000018747">
    <property type="component" value="Unassembled WGS sequence"/>
</dbReference>
<feature type="region of interest" description="Disordered" evidence="1">
    <location>
        <begin position="1"/>
        <end position="20"/>
    </location>
</feature>
<reference evidence="2" key="1">
    <citation type="submission" date="2013-05" db="EMBL/GenBank/DDBJ databases">
        <authorList>
            <person name="Harkins D.M."/>
            <person name="Durkin A.S."/>
            <person name="Brinkac L.M."/>
            <person name="Haft D.H."/>
            <person name="Selengut J.D."/>
            <person name="Sanka R."/>
            <person name="DePew J."/>
            <person name="Purushe J."/>
            <person name="Hartskeerl R.A."/>
            <person name="Ahmed A."/>
            <person name="van der Linden H."/>
            <person name="Goris M.G.A."/>
            <person name="Vinetz J.M."/>
            <person name="Sutton G.G."/>
            <person name="Nierman W.C."/>
            <person name="Fouts D.E."/>
        </authorList>
    </citation>
    <scope>NUCLEOTIDE SEQUENCE [LARGE SCALE GENOMIC DNA]</scope>
    <source>
        <strain evidence="2">L 60</strain>
    </source>
</reference>
<evidence type="ECO:0000313" key="2">
    <source>
        <dbReference type="EMBL" id="EQA63906.1"/>
    </source>
</evidence>
<comment type="caution">
    <text evidence="2">The sequence shown here is derived from an EMBL/GenBank/DDBJ whole genome shotgun (WGS) entry which is preliminary data.</text>
</comment>
<dbReference type="EMBL" id="AHMT02000015">
    <property type="protein sequence ID" value="EQA63906.1"/>
    <property type="molecule type" value="Genomic_DNA"/>
</dbReference>
<proteinExistence type="predicted"/>
<name>V6I234_9LEPT</name>
<evidence type="ECO:0000256" key="1">
    <source>
        <dbReference type="SAM" id="MobiDB-lite"/>
    </source>
</evidence>
<keyword evidence="3" id="KW-1185">Reference proteome</keyword>
<protein>
    <submittedName>
        <fullName evidence="2">Uncharacterized protein</fullName>
    </submittedName>
</protein>
<feature type="compositionally biased region" description="Basic and acidic residues" evidence="1">
    <location>
        <begin position="1"/>
        <end position="17"/>
    </location>
</feature>
<evidence type="ECO:0000313" key="3">
    <source>
        <dbReference type="Proteomes" id="UP000018747"/>
    </source>
</evidence>
<sequence length="63" mass="7335">MYASDTERFGKPSELRQKNQGCKSVVSEYCRPENQNRNVETTVFLNDGKNHQYDSFYGATTFF</sequence>
<accession>V6I234</accession>
<dbReference type="AlphaFoldDB" id="V6I234"/>
<gene>
    <name evidence="2" type="ORF">LEP1GSC062_0713</name>
</gene>
<organism evidence="2 3">
    <name type="scientific">Leptospira alexanderi serovar Manhao 3 str. L 60</name>
    <dbReference type="NCBI Taxonomy" id="1049759"/>
    <lineage>
        <taxon>Bacteria</taxon>
        <taxon>Pseudomonadati</taxon>
        <taxon>Spirochaetota</taxon>
        <taxon>Spirochaetia</taxon>
        <taxon>Leptospirales</taxon>
        <taxon>Leptospiraceae</taxon>
        <taxon>Leptospira</taxon>
    </lineage>
</organism>